<sequence>MHSLPLYKTETIDKLAWPVVSRTVSLLSPAMSVFTDFKHHMPHVIDEQAPATKLEKIMMQAHVKMMLVMDHQGRFIGIVSKDDIDDQKIMQKVSAGLDRDSLKVSDFMRTKTSLMAFDFDELTRSTVGDVVETLKDNQRHHCLVLDRHNHEVRGVMSVSDIARQLQLPIDISQRPSFSRLSKVIAV</sequence>
<evidence type="ECO:0000313" key="3">
    <source>
        <dbReference type="EMBL" id="GGW78038.1"/>
    </source>
</evidence>
<organism evidence="3 4">
    <name type="scientific">Alteromonas halophila</name>
    <dbReference type="NCBI Taxonomy" id="516698"/>
    <lineage>
        <taxon>Bacteria</taxon>
        <taxon>Pseudomonadati</taxon>
        <taxon>Pseudomonadota</taxon>
        <taxon>Gammaproteobacteria</taxon>
        <taxon>Alteromonadales</taxon>
        <taxon>Alteromonadaceae</taxon>
        <taxon>Alteromonas/Salinimonas group</taxon>
        <taxon>Alteromonas</taxon>
    </lineage>
</organism>
<dbReference type="SUPFAM" id="SSF54631">
    <property type="entry name" value="CBS-domain pair"/>
    <property type="match status" value="1"/>
</dbReference>
<protein>
    <recommendedName>
        <fullName evidence="2">CBS domain-containing protein</fullName>
    </recommendedName>
</protein>
<comment type="caution">
    <text evidence="3">The sequence shown here is derived from an EMBL/GenBank/DDBJ whole genome shotgun (WGS) entry which is preliminary data.</text>
</comment>
<dbReference type="RefSeq" id="WP_189403840.1">
    <property type="nucleotide sequence ID" value="NZ_BMXP01000002.1"/>
</dbReference>
<keyword evidence="4" id="KW-1185">Reference proteome</keyword>
<dbReference type="Proteomes" id="UP000631300">
    <property type="component" value="Unassembled WGS sequence"/>
</dbReference>
<dbReference type="PROSITE" id="PS51371">
    <property type="entry name" value="CBS"/>
    <property type="match status" value="1"/>
</dbReference>
<name>A0A918MVC9_9ALTE</name>
<evidence type="ECO:0000259" key="2">
    <source>
        <dbReference type="PROSITE" id="PS51371"/>
    </source>
</evidence>
<feature type="domain" description="CBS" evidence="2">
    <location>
        <begin position="108"/>
        <end position="171"/>
    </location>
</feature>
<reference evidence="3" key="2">
    <citation type="submission" date="2020-09" db="EMBL/GenBank/DDBJ databases">
        <authorList>
            <person name="Sun Q."/>
            <person name="Kim S."/>
        </authorList>
    </citation>
    <scope>NUCLEOTIDE SEQUENCE</scope>
    <source>
        <strain evidence="3">KCTC 22164</strain>
    </source>
</reference>
<dbReference type="InterPro" id="IPR046342">
    <property type="entry name" value="CBS_dom_sf"/>
</dbReference>
<proteinExistence type="predicted"/>
<dbReference type="Pfam" id="PF00571">
    <property type="entry name" value="CBS"/>
    <property type="match status" value="2"/>
</dbReference>
<accession>A0A918MVC9</accession>
<dbReference type="Gene3D" id="3.10.580.10">
    <property type="entry name" value="CBS-domain"/>
    <property type="match status" value="1"/>
</dbReference>
<dbReference type="EMBL" id="BMXP01000002">
    <property type="protein sequence ID" value="GGW78038.1"/>
    <property type="molecule type" value="Genomic_DNA"/>
</dbReference>
<keyword evidence="1" id="KW-0129">CBS domain</keyword>
<reference evidence="3" key="1">
    <citation type="journal article" date="2014" name="Int. J. Syst. Evol. Microbiol.">
        <title>Complete genome sequence of Corynebacterium casei LMG S-19264T (=DSM 44701T), isolated from a smear-ripened cheese.</title>
        <authorList>
            <consortium name="US DOE Joint Genome Institute (JGI-PGF)"/>
            <person name="Walter F."/>
            <person name="Albersmeier A."/>
            <person name="Kalinowski J."/>
            <person name="Ruckert C."/>
        </authorList>
    </citation>
    <scope>NUCLEOTIDE SEQUENCE</scope>
    <source>
        <strain evidence="3">KCTC 22164</strain>
    </source>
</reference>
<evidence type="ECO:0000256" key="1">
    <source>
        <dbReference type="PROSITE-ProRule" id="PRU00703"/>
    </source>
</evidence>
<evidence type="ECO:0000313" key="4">
    <source>
        <dbReference type="Proteomes" id="UP000631300"/>
    </source>
</evidence>
<dbReference type="InterPro" id="IPR000644">
    <property type="entry name" value="CBS_dom"/>
</dbReference>
<dbReference type="AlphaFoldDB" id="A0A918MVC9"/>
<gene>
    <name evidence="3" type="ORF">GCM10007391_08240</name>
</gene>